<evidence type="ECO:0000256" key="5">
    <source>
        <dbReference type="ARBA" id="ARBA00022692"/>
    </source>
</evidence>
<proteinExistence type="inferred from homology"/>
<dbReference type="GO" id="GO:0005886">
    <property type="term" value="C:plasma membrane"/>
    <property type="evidence" value="ECO:0007669"/>
    <property type="project" value="UniProtKB-SubCell"/>
</dbReference>
<dbReference type="STRING" id="517719.SAMN05421762_3233"/>
<reference evidence="11 12" key="1">
    <citation type="submission" date="2016-10" db="EMBL/GenBank/DDBJ databases">
        <authorList>
            <person name="de Groot N.N."/>
        </authorList>
    </citation>
    <scope>NUCLEOTIDE SEQUENCE [LARGE SCALE GENOMIC DNA]</scope>
    <source>
        <strain evidence="11 12">DSM 29619</strain>
    </source>
</reference>
<feature type="domain" description="Tripartite ATP-independent periplasmic transporters DctQ component" evidence="10">
    <location>
        <begin position="38"/>
        <end position="168"/>
    </location>
</feature>
<protein>
    <recommendedName>
        <fullName evidence="9">TRAP transporter small permease protein</fullName>
    </recommendedName>
</protein>
<dbReference type="AlphaFoldDB" id="A0A1I1NYN1"/>
<evidence type="ECO:0000313" key="11">
    <source>
        <dbReference type="EMBL" id="SFD02699.1"/>
    </source>
</evidence>
<dbReference type="EMBL" id="FOLX01000001">
    <property type="protein sequence ID" value="SFD02699.1"/>
    <property type="molecule type" value="Genomic_DNA"/>
</dbReference>
<keyword evidence="5 9" id="KW-0812">Transmembrane</keyword>
<organism evidence="11 12">
    <name type="scientific">Pseudooceanicola nitratireducens</name>
    <dbReference type="NCBI Taxonomy" id="517719"/>
    <lineage>
        <taxon>Bacteria</taxon>
        <taxon>Pseudomonadati</taxon>
        <taxon>Pseudomonadota</taxon>
        <taxon>Alphaproteobacteria</taxon>
        <taxon>Rhodobacterales</taxon>
        <taxon>Paracoccaceae</taxon>
        <taxon>Pseudooceanicola</taxon>
    </lineage>
</organism>
<keyword evidence="2 9" id="KW-0813">Transport</keyword>
<evidence type="ECO:0000256" key="7">
    <source>
        <dbReference type="ARBA" id="ARBA00023136"/>
    </source>
</evidence>
<dbReference type="OrthoDB" id="4250245at2"/>
<keyword evidence="3" id="KW-1003">Cell membrane</keyword>
<comment type="similarity">
    <text evidence="8 9">Belongs to the TRAP transporter small permease family.</text>
</comment>
<dbReference type="PANTHER" id="PTHR35011">
    <property type="entry name" value="2,3-DIKETO-L-GULONATE TRAP TRANSPORTER SMALL PERMEASE PROTEIN YIAM"/>
    <property type="match status" value="1"/>
</dbReference>
<dbReference type="Pfam" id="PF04290">
    <property type="entry name" value="DctQ"/>
    <property type="match status" value="1"/>
</dbReference>
<name>A0A1I1NYN1_9RHOB</name>
<dbReference type="PANTHER" id="PTHR35011:SF10">
    <property type="entry name" value="TRAP TRANSPORTER SMALL PERMEASE PROTEIN"/>
    <property type="match status" value="1"/>
</dbReference>
<feature type="transmembrane region" description="Helical" evidence="9">
    <location>
        <begin position="26"/>
        <end position="52"/>
    </location>
</feature>
<keyword evidence="6 9" id="KW-1133">Transmembrane helix</keyword>
<comment type="subcellular location">
    <subcellularLocation>
        <location evidence="1 9">Cell inner membrane</location>
        <topology evidence="1 9">Multi-pass membrane protein</topology>
    </subcellularLocation>
</comment>
<comment type="subunit">
    <text evidence="9">The complex comprises the extracytoplasmic solute receptor protein and the two transmembrane proteins.</text>
</comment>
<dbReference type="GO" id="GO:0022857">
    <property type="term" value="F:transmembrane transporter activity"/>
    <property type="evidence" value="ECO:0007669"/>
    <property type="project" value="UniProtKB-UniRule"/>
</dbReference>
<evidence type="ECO:0000256" key="2">
    <source>
        <dbReference type="ARBA" id="ARBA00022448"/>
    </source>
</evidence>
<keyword evidence="12" id="KW-1185">Reference proteome</keyword>
<evidence type="ECO:0000256" key="8">
    <source>
        <dbReference type="ARBA" id="ARBA00038436"/>
    </source>
</evidence>
<keyword evidence="7 9" id="KW-0472">Membrane</keyword>
<dbReference type="Proteomes" id="UP000231644">
    <property type="component" value="Unassembled WGS sequence"/>
</dbReference>
<comment type="function">
    <text evidence="9">Part of the tripartite ATP-independent periplasmic (TRAP) transport system.</text>
</comment>
<feature type="transmembrane region" description="Helical" evidence="9">
    <location>
        <begin position="58"/>
        <end position="78"/>
    </location>
</feature>
<feature type="transmembrane region" description="Helical" evidence="9">
    <location>
        <begin position="141"/>
        <end position="160"/>
    </location>
</feature>
<dbReference type="InterPro" id="IPR055348">
    <property type="entry name" value="DctQ"/>
</dbReference>
<evidence type="ECO:0000256" key="1">
    <source>
        <dbReference type="ARBA" id="ARBA00004429"/>
    </source>
</evidence>
<keyword evidence="4 9" id="KW-0997">Cell inner membrane</keyword>
<dbReference type="GO" id="GO:0015740">
    <property type="term" value="P:C4-dicarboxylate transport"/>
    <property type="evidence" value="ECO:0007669"/>
    <property type="project" value="TreeGrafter"/>
</dbReference>
<evidence type="ECO:0000256" key="6">
    <source>
        <dbReference type="ARBA" id="ARBA00022989"/>
    </source>
</evidence>
<dbReference type="InterPro" id="IPR007387">
    <property type="entry name" value="TRAP_DctQ"/>
</dbReference>
<evidence type="ECO:0000313" key="12">
    <source>
        <dbReference type="Proteomes" id="UP000231644"/>
    </source>
</evidence>
<evidence type="ECO:0000259" key="10">
    <source>
        <dbReference type="Pfam" id="PF04290"/>
    </source>
</evidence>
<sequence length="171" mass="18284">MTSVKTSSGIEQHRQAPRAWRYFERALGLGTAGVLSVMMALTGADVIARYVLNAPIKGAFELTEILLVCLVFLAMPLAMLSQSHVEVELWEPKSRLGKALRILLGGAAALLVFGGLAWQLIDHAARLARYGSVSNSLAIPLNLVAWVAAIGCAIGALVALRHILKSLKDLS</sequence>
<accession>A0A1I1NYN1</accession>
<gene>
    <name evidence="11" type="ORF">SAMN05421762_3233</name>
</gene>
<evidence type="ECO:0000256" key="4">
    <source>
        <dbReference type="ARBA" id="ARBA00022519"/>
    </source>
</evidence>
<feature type="transmembrane region" description="Helical" evidence="9">
    <location>
        <begin position="99"/>
        <end position="121"/>
    </location>
</feature>
<evidence type="ECO:0000256" key="3">
    <source>
        <dbReference type="ARBA" id="ARBA00022475"/>
    </source>
</evidence>
<dbReference type="RefSeq" id="WP_093445857.1">
    <property type="nucleotide sequence ID" value="NZ_FNZG01000001.1"/>
</dbReference>
<evidence type="ECO:0000256" key="9">
    <source>
        <dbReference type="RuleBase" id="RU369079"/>
    </source>
</evidence>